<accession>A0AAU9JWJ8</accession>
<proteinExistence type="predicted"/>
<evidence type="ECO:0000313" key="1">
    <source>
        <dbReference type="EMBL" id="CAG9327788.1"/>
    </source>
</evidence>
<sequence>MIKNLQIPIIKTPAYTFILWKHTLKRGISQLCVTRKIKIIATSTIQKNWRRFLKQKEYNLLKLSTSVIKDYWLHVRPERKNFKKAQFLSRFLYRYAKISYRKKTRSATIIQKWYKRFITMKKYQPAIQEKLRAKKHRDMMRKQQTLVQERNRKKQAARRIEQGWLDYMNKKRMRDIRKYLWSLPYECRLLYLKFKQVKQDADMLKADVEQMIANKQGSIASNVPATE</sequence>
<organism evidence="1 2">
    <name type="scientific">Blepharisma stoltei</name>
    <dbReference type="NCBI Taxonomy" id="1481888"/>
    <lineage>
        <taxon>Eukaryota</taxon>
        <taxon>Sar</taxon>
        <taxon>Alveolata</taxon>
        <taxon>Ciliophora</taxon>
        <taxon>Postciliodesmatophora</taxon>
        <taxon>Heterotrichea</taxon>
        <taxon>Heterotrichida</taxon>
        <taxon>Blepharismidae</taxon>
        <taxon>Blepharisma</taxon>
    </lineage>
</organism>
<dbReference type="Proteomes" id="UP001162131">
    <property type="component" value="Unassembled WGS sequence"/>
</dbReference>
<dbReference type="Gene3D" id="1.20.5.190">
    <property type="match status" value="1"/>
</dbReference>
<evidence type="ECO:0000313" key="2">
    <source>
        <dbReference type="Proteomes" id="UP001162131"/>
    </source>
</evidence>
<dbReference type="EMBL" id="CAJZBQ010000044">
    <property type="protein sequence ID" value="CAG9327788.1"/>
    <property type="molecule type" value="Genomic_DNA"/>
</dbReference>
<gene>
    <name evidence="1" type="ORF">BSTOLATCC_MIC44416</name>
</gene>
<dbReference type="AlphaFoldDB" id="A0AAU9JWJ8"/>
<dbReference type="Pfam" id="PF00612">
    <property type="entry name" value="IQ"/>
    <property type="match status" value="2"/>
</dbReference>
<keyword evidence="2" id="KW-1185">Reference proteome</keyword>
<protein>
    <submittedName>
        <fullName evidence="1">Uncharacterized protein</fullName>
    </submittedName>
</protein>
<comment type="caution">
    <text evidence="1">The sequence shown here is derived from an EMBL/GenBank/DDBJ whole genome shotgun (WGS) entry which is preliminary data.</text>
</comment>
<reference evidence="1" key="1">
    <citation type="submission" date="2021-09" db="EMBL/GenBank/DDBJ databases">
        <authorList>
            <consortium name="AG Swart"/>
            <person name="Singh M."/>
            <person name="Singh A."/>
            <person name="Seah K."/>
            <person name="Emmerich C."/>
        </authorList>
    </citation>
    <scope>NUCLEOTIDE SEQUENCE</scope>
    <source>
        <strain evidence="1">ATCC30299</strain>
    </source>
</reference>
<dbReference type="SMART" id="SM00015">
    <property type="entry name" value="IQ"/>
    <property type="match status" value="2"/>
</dbReference>
<name>A0AAU9JWJ8_9CILI</name>
<dbReference type="InterPro" id="IPR000048">
    <property type="entry name" value="IQ_motif_EF-hand-BS"/>
</dbReference>